<reference evidence="1 2" key="1">
    <citation type="submission" date="2023-09" db="EMBL/GenBank/DDBJ databases">
        <title>Nesidiocoris tenuis whole genome shotgun sequence.</title>
        <authorList>
            <person name="Shibata T."/>
            <person name="Shimoda M."/>
            <person name="Kobayashi T."/>
            <person name="Uehara T."/>
        </authorList>
    </citation>
    <scope>NUCLEOTIDE SEQUENCE [LARGE SCALE GENOMIC DNA]</scope>
    <source>
        <strain evidence="1 2">Japan</strain>
    </source>
</reference>
<accession>A0ABN7AZU7</accession>
<proteinExistence type="predicted"/>
<organism evidence="1 2">
    <name type="scientific">Nesidiocoris tenuis</name>
    <dbReference type="NCBI Taxonomy" id="355587"/>
    <lineage>
        <taxon>Eukaryota</taxon>
        <taxon>Metazoa</taxon>
        <taxon>Ecdysozoa</taxon>
        <taxon>Arthropoda</taxon>
        <taxon>Hexapoda</taxon>
        <taxon>Insecta</taxon>
        <taxon>Pterygota</taxon>
        <taxon>Neoptera</taxon>
        <taxon>Paraneoptera</taxon>
        <taxon>Hemiptera</taxon>
        <taxon>Heteroptera</taxon>
        <taxon>Panheteroptera</taxon>
        <taxon>Cimicomorpha</taxon>
        <taxon>Miridae</taxon>
        <taxon>Dicyphina</taxon>
        <taxon>Nesidiocoris</taxon>
    </lineage>
</organism>
<evidence type="ECO:0008006" key="3">
    <source>
        <dbReference type="Google" id="ProtNLM"/>
    </source>
</evidence>
<dbReference type="EMBL" id="AP028914">
    <property type="protein sequence ID" value="BES96007.1"/>
    <property type="molecule type" value="Genomic_DNA"/>
</dbReference>
<keyword evidence="2" id="KW-1185">Reference proteome</keyword>
<evidence type="ECO:0000313" key="2">
    <source>
        <dbReference type="Proteomes" id="UP001307889"/>
    </source>
</evidence>
<dbReference type="Proteomes" id="UP001307889">
    <property type="component" value="Chromosome 6"/>
</dbReference>
<sequence length="96" mass="9996">MRNVGRSRRVPLLSGCRAGGGFLLIAAPPLSHRPISSPIVYSSAGKVRRAARGEVKSLGHGGGVRDTAARSCRPWAGADIGRCAVMEGQILTLTSD</sequence>
<evidence type="ECO:0000313" key="1">
    <source>
        <dbReference type="EMBL" id="BES96007.1"/>
    </source>
</evidence>
<gene>
    <name evidence="1" type="ORF">NTJ_08816</name>
</gene>
<protein>
    <recommendedName>
        <fullName evidence="3">Secreted protein</fullName>
    </recommendedName>
</protein>
<name>A0ABN7AZU7_9HEMI</name>